<evidence type="ECO:0000256" key="1">
    <source>
        <dbReference type="SAM" id="Phobius"/>
    </source>
</evidence>
<evidence type="ECO:0000313" key="2">
    <source>
        <dbReference type="EMBL" id="AAS54479.1"/>
    </source>
</evidence>
<dbReference type="GeneID" id="4622954"/>
<dbReference type="KEGG" id="ago:AGOS_AGL011C"/>
<dbReference type="EMBL" id="AE016820">
    <property type="protein sequence ID" value="AAS54479.1"/>
    <property type="molecule type" value="Genomic_DNA"/>
</dbReference>
<dbReference type="HOGENOM" id="CLU_877091_0_0_1"/>
<organism evidence="2 3">
    <name type="scientific">Eremothecium gossypii (strain ATCC 10895 / CBS 109.51 / FGSC 9923 / NRRL Y-1056)</name>
    <name type="common">Yeast</name>
    <name type="synonym">Ashbya gossypii</name>
    <dbReference type="NCBI Taxonomy" id="284811"/>
    <lineage>
        <taxon>Eukaryota</taxon>
        <taxon>Fungi</taxon>
        <taxon>Dikarya</taxon>
        <taxon>Ascomycota</taxon>
        <taxon>Saccharomycotina</taxon>
        <taxon>Saccharomycetes</taxon>
        <taxon>Saccharomycetales</taxon>
        <taxon>Saccharomycetaceae</taxon>
        <taxon>Eremothecium</taxon>
    </lineage>
</organism>
<accession>Q750G4</accession>
<evidence type="ECO:0000313" key="3">
    <source>
        <dbReference type="Proteomes" id="UP000000591"/>
    </source>
</evidence>
<keyword evidence="3" id="KW-1185">Reference proteome</keyword>
<dbReference type="OrthoDB" id="10041630at2759"/>
<keyword evidence="1" id="KW-0472">Membrane</keyword>
<sequence>MASPIFVSRRPTSLNLEAGAMGVGIALTSSARSHQFLTAAEHALALKAAGVSVGLHLLFRGLSLAVGDVESVCNVGVLVACLTECALTSQLDILFWNSLCKLSTQRKPSVVQLGVPPSRLQRRRRRLEALARFAQAHLHKAVLLLVLYPMSGHWERALVGLWSYTQLQSLLGQQLAAGATALLSLASLRFSILWHINCVCHLWTLDLCIRLLLAPYFGGVHFTKGEQDIWIQTRLGVLHGFVLLIYILIARFPYISAPVFYIAHACTAALIDRVTDPLPENDTIGSKDMSRWTATQVLWLNERELVDAARANVGLPE</sequence>
<feature type="transmembrane region" description="Helical" evidence="1">
    <location>
        <begin position="200"/>
        <end position="217"/>
    </location>
</feature>
<reference evidence="2 3" key="1">
    <citation type="journal article" date="2004" name="Science">
        <title>The Ashbya gossypii genome as a tool for mapping the ancient Saccharomyces cerevisiae genome.</title>
        <authorList>
            <person name="Dietrich F.S."/>
            <person name="Voegeli S."/>
            <person name="Brachat S."/>
            <person name="Lerch A."/>
            <person name="Gates K."/>
            <person name="Steiner S."/>
            <person name="Mohr C."/>
            <person name="Pohlmann R."/>
            <person name="Luedi P."/>
            <person name="Choi S."/>
            <person name="Wing R.A."/>
            <person name="Flavier A."/>
            <person name="Gaffney T.D."/>
            <person name="Philippsen P."/>
        </authorList>
    </citation>
    <scope>NUCLEOTIDE SEQUENCE [LARGE SCALE GENOMIC DNA]</scope>
    <source>
        <strain evidence="3">ATCC 10895 / CBS 109.51 / FGSC 9923 / NRRL Y-1056</strain>
    </source>
</reference>
<protein>
    <submittedName>
        <fullName evidence="2">AGL011Cp</fullName>
    </submittedName>
</protein>
<dbReference type="AlphaFoldDB" id="Q750G4"/>
<dbReference type="PANTHER" id="PTHR38421:SF1">
    <property type="entry name" value="TRANSMEMBRANE PROTEIN"/>
    <property type="match status" value="1"/>
</dbReference>
<reference evidence="3" key="2">
    <citation type="journal article" date="2013" name="G3 (Bethesda)">
        <title>Genomes of Ashbya fungi isolated from insects reveal four mating-type loci, numerous translocations, lack of transposons, and distinct gene duplications.</title>
        <authorList>
            <person name="Dietrich F.S."/>
            <person name="Voegeli S."/>
            <person name="Kuo S."/>
            <person name="Philippsen P."/>
        </authorList>
    </citation>
    <scope>GENOME REANNOTATION</scope>
    <source>
        <strain evidence="3">ATCC 10895 / CBS 109.51 / FGSC 9923 / NRRL Y-1056</strain>
    </source>
</reference>
<dbReference type="OMA" id="ILWHINC"/>
<keyword evidence="1" id="KW-1133">Transmembrane helix</keyword>
<proteinExistence type="predicted"/>
<keyword evidence="1" id="KW-0812">Transmembrane</keyword>
<dbReference type="eggNOG" id="ENOG502QW50">
    <property type="taxonomic scope" value="Eukaryota"/>
</dbReference>
<dbReference type="InParanoid" id="Q750G4"/>
<dbReference type="PANTHER" id="PTHR38421">
    <property type="entry name" value="TRANSMEMBRANE PROTEIN USGS"/>
    <property type="match status" value="1"/>
</dbReference>
<dbReference type="Proteomes" id="UP000000591">
    <property type="component" value="Chromosome VII"/>
</dbReference>
<dbReference type="RefSeq" id="NP_986655.1">
    <property type="nucleotide sequence ID" value="NM_211717.1"/>
</dbReference>
<name>Q750G4_EREGS</name>
<gene>
    <name evidence="2" type="ORF">AGOS_AGL011C</name>
</gene>
<feature type="transmembrane region" description="Helical" evidence="1">
    <location>
        <begin position="229"/>
        <end position="249"/>
    </location>
</feature>